<dbReference type="InterPro" id="IPR050190">
    <property type="entry name" value="UPF0213_domain"/>
</dbReference>
<evidence type="ECO:0000256" key="1">
    <source>
        <dbReference type="ARBA" id="ARBA00007435"/>
    </source>
</evidence>
<reference evidence="3" key="1">
    <citation type="submission" date="2020-01" db="EMBL/GenBank/DDBJ databases">
        <authorList>
            <person name="Seo Y.L."/>
        </authorList>
    </citation>
    <scope>NUCLEOTIDE SEQUENCE</scope>
    <source>
        <strain evidence="3">R11</strain>
    </source>
</reference>
<dbReference type="PANTHER" id="PTHR34477">
    <property type="entry name" value="UPF0213 PROTEIN YHBQ"/>
    <property type="match status" value="1"/>
</dbReference>
<dbReference type="InterPro" id="IPR035901">
    <property type="entry name" value="GIY-YIG_endonuc_sf"/>
</dbReference>
<comment type="similarity">
    <text evidence="1">Belongs to the UPF0213 family.</text>
</comment>
<dbReference type="Pfam" id="PF01541">
    <property type="entry name" value="GIY-YIG"/>
    <property type="match status" value="1"/>
</dbReference>
<protein>
    <submittedName>
        <fullName evidence="3">GIY-YIG nuclease family protein</fullName>
    </submittedName>
</protein>
<dbReference type="InterPro" id="IPR000305">
    <property type="entry name" value="GIY-YIG_endonuc"/>
</dbReference>
<proteinExistence type="inferred from homology"/>
<sequence length="82" mass="9818">MYHIYILHSAILDRYYIGSTQNVAERLRRHLSNHKGFTARASDWELVYQENLPNWESALMREKQIKGWKSKLMIQKLVSQRA</sequence>
<accession>A0A965ZDF8</accession>
<evidence type="ECO:0000313" key="4">
    <source>
        <dbReference type="Proteomes" id="UP000638732"/>
    </source>
</evidence>
<dbReference type="PANTHER" id="PTHR34477:SF5">
    <property type="entry name" value="BSL5627 PROTEIN"/>
    <property type="match status" value="1"/>
</dbReference>
<feature type="domain" description="GIY-YIG" evidence="2">
    <location>
        <begin position="1"/>
        <end position="75"/>
    </location>
</feature>
<dbReference type="SUPFAM" id="SSF82771">
    <property type="entry name" value="GIY-YIG endonuclease"/>
    <property type="match status" value="1"/>
</dbReference>
<evidence type="ECO:0000259" key="2">
    <source>
        <dbReference type="PROSITE" id="PS50164"/>
    </source>
</evidence>
<dbReference type="PROSITE" id="PS50164">
    <property type="entry name" value="GIY_YIG"/>
    <property type="match status" value="1"/>
</dbReference>
<dbReference type="CDD" id="cd10449">
    <property type="entry name" value="GIY-YIG_SLX1_like"/>
    <property type="match status" value="1"/>
</dbReference>
<gene>
    <name evidence="3" type="ORF">GSY63_05040</name>
</gene>
<evidence type="ECO:0000313" key="3">
    <source>
        <dbReference type="EMBL" id="NCD68715.1"/>
    </source>
</evidence>
<dbReference type="Proteomes" id="UP000638732">
    <property type="component" value="Unassembled WGS sequence"/>
</dbReference>
<organism evidence="3 4">
    <name type="scientific">Mucilaginibacter agri</name>
    <dbReference type="NCBI Taxonomy" id="2695265"/>
    <lineage>
        <taxon>Bacteria</taxon>
        <taxon>Pseudomonadati</taxon>
        <taxon>Bacteroidota</taxon>
        <taxon>Sphingobacteriia</taxon>
        <taxon>Sphingobacteriales</taxon>
        <taxon>Sphingobacteriaceae</taxon>
        <taxon>Mucilaginibacter</taxon>
    </lineage>
</organism>
<dbReference type="AlphaFoldDB" id="A0A965ZDF8"/>
<comment type="caution">
    <text evidence="3">The sequence shown here is derived from an EMBL/GenBank/DDBJ whole genome shotgun (WGS) entry which is preliminary data.</text>
</comment>
<dbReference type="Gene3D" id="3.40.1440.10">
    <property type="entry name" value="GIY-YIG endonuclease"/>
    <property type="match status" value="1"/>
</dbReference>
<keyword evidence="4" id="KW-1185">Reference proteome</keyword>
<dbReference type="EMBL" id="WWEO01000039">
    <property type="protein sequence ID" value="NCD68715.1"/>
    <property type="molecule type" value="Genomic_DNA"/>
</dbReference>
<reference evidence="3" key="2">
    <citation type="submission" date="2020-10" db="EMBL/GenBank/DDBJ databases">
        <title>Mucilaginibacter sp. nov., isolated from soil.</title>
        <authorList>
            <person name="Jeon C.O."/>
        </authorList>
    </citation>
    <scope>NUCLEOTIDE SEQUENCE</scope>
    <source>
        <strain evidence="3">R11</strain>
    </source>
</reference>
<name>A0A965ZDF8_9SPHI</name>